<protein>
    <submittedName>
        <fullName evidence="1">Murein L,D-transpeptidase catalytic domain family protein</fullName>
    </submittedName>
</protein>
<name>A0A4V2DDW3_9SPHN</name>
<evidence type="ECO:0000313" key="2">
    <source>
        <dbReference type="Proteomes" id="UP000292085"/>
    </source>
</evidence>
<organism evidence="1 2">
    <name type="scientific">Sphingomonas populi</name>
    <dbReference type="NCBI Taxonomy" id="2484750"/>
    <lineage>
        <taxon>Bacteria</taxon>
        <taxon>Pseudomonadati</taxon>
        <taxon>Pseudomonadota</taxon>
        <taxon>Alphaproteobacteria</taxon>
        <taxon>Sphingomonadales</taxon>
        <taxon>Sphingomonadaceae</taxon>
        <taxon>Sphingomonas</taxon>
    </lineage>
</organism>
<dbReference type="AlphaFoldDB" id="A0A4V2DDW3"/>
<comment type="caution">
    <text evidence="1">The sequence shown here is derived from an EMBL/GenBank/DDBJ whole genome shotgun (WGS) entry which is preliminary data.</text>
</comment>
<dbReference type="EMBL" id="SGIS01000001">
    <property type="protein sequence ID" value="RZF66388.1"/>
    <property type="molecule type" value="Genomic_DNA"/>
</dbReference>
<gene>
    <name evidence="1" type="ORF">EWE75_00535</name>
</gene>
<evidence type="ECO:0000313" key="1">
    <source>
        <dbReference type="EMBL" id="RZF66388.1"/>
    </source>
</evidence>
<proteinExistence type="predicted"/>
<reference evidence="1 2" key="1">
    <citation type="submission" date="2019-02" db="EMBL/GenBank/DDBJ databases">
        <authorList>
            <person name="Li Y."/>
        </authorList>
    </citation>
    <scope>NUCLEOTIDE SEQUENCE [LARGE SCALE GENOMIC DNA]</scope>
    <source>
        <strain evidence="1 2">3-7</strain>
    </source>
</reference>
<keyword evidence="2" id="KW-1185">Reference proteome</keyword>
<dbReference type="PANTHER" id="PTHR38477:SF1">
    <property type="entry name" value="MUREIN L,D-TRANSPEPTIDASE CATALYTIC DOMAIN FAMILY PROTEIN"/>
    <property type="match status" value="1"/>
</dbReference>
<dbReference type="InterPro" id="IPR032676">
    <property type="entry name" value="YkuD_2"/>
</dbReference>
<dbReference type="OrthoDB" id="9815195at2"/>
<dbReference type="PANTHER" id="PTHR38477">
    <property type="entry name" value="HYPOTHETICAL EXPORTED PROTEIN"/>
    <property type="match status" value="1"/>
</dbReference>
<accession>A0A4V2DDW3</accession>
<dbReference type="Proteomes" id="UP000292085">
    <property type="component" value="Unassembled WGS sequence"/>
</dbReference>
<sequence>MRLQKGRNKTLFSQRNSQVFVVNGIIAYQRDAYRAVQTPVLSLSRRSLAKTGIALLGAAALPRVAAAQLPTIQPLASRRVVRPELLRRALAALQRHGSQIPHRDRIAIADFSQPSAQPRFYLVDMANGMATTLLVAHGSGSDPAHTGYLQRFSNEQGSNASSEGAFLASDYYVGKHGKSQRLIGLDPTNSNALPRALVVHAAWYANPDMLRTHGQLGRSQGCFAVSEGDLQQVFARLGEGRMIYSAKA</sequence>
<dbReference type="Pfam" id="PF13645">
    <property type="entry name" value="YkuD_2"/>
    <property type="match status" value="1"/>
</dbReference>